<reference evidence="5" key="3">
    <citation type="submission" date="2020-12" db="UniProtKB">
        <authorList>
            <consortium name="EnsemblPlants"/>
        </authorList>
    </citation>
    <scope>IDENTIFICATION</scope>
</reference>
<dbReference type="Proteomes" id="UP000006727">
    <property type="component" value="Chromosome 14"/>
</dbReference>
<dbReference type="SMART" id="SM00330">
    <property type="entry name" value="PIPKc"/>
    <property type="match status" value="1"/>
</dbReference>
<keyword evidence="1 3" id="KW-0547">Nucleotide-binding</keyword>
<keyword evidence="3" id="KW-0808">Transferase</keyword>
<keyword evidence="6" id="KW-1185">Reference proteome</keyword>
<sequence>MLRGKALLCDTLVRGLGGMMRGIQALRSYNTGLLVQVKFLNTYFKSIRQQKQQQHLMGMKVKETEPSRRNLLLTREGYFQQLSRQPWINYDNWNSPADNRPVLGLEGPSSEVLSEDPEQLRSNSGLKNYQLSVEDVPVIRKEMISAALNCFLHGVARVRLPSGINGTVVAVFEDEPTSVIACAITSPDYYKQILNPVQKSSEDYGEDSEGSTGLWDGISVGDVACKGLRNTTPPLDRLATPSGTVEEQTIAEELVSPTPLTVKVRFTDNDDTPRTEFKVKCYYVKQFIALRAKCCGGEMEYIRSLSRCKAWGARGGKSKAYFAKTLDDRFIVKQVSKSEKHSFLEFAPQYFRYLWETMSSDSPTCLAKILGFYTVSVKSGYEKKDMDLLVMENLTYGKTISRMYDLKGSLRSRYNSDITGPLLDQNLLEEMPTSPIFMTKKSKFLLEQAVYNDTSFLARVHVMDYSLLAAVVEDSQELVIGIIDYIRQYTWDKHLETWVKVSGILGGPRNTSPTIIHPQEYKKRFRKAISSYFVVVPESETSPNVYVGNPLPRLCESSSTPRECDN</sequence>
<dbReference type="PANTHER" id="PTHR45748">
    <property type="entry name" value="1-PHOSPHATIDYLINOSITOL 3-PHOSPHATE 5-KINASE-RELATED"/>
    <property type="match status" value="1"/>
</dbReference>
<name>A0A7I4ALR9_PHYPA</name>
<keyword evidence="2 3" id="KW-0067">ATP-binding</keyword>
<dbReference type="InterPro" id="IPR027484">
    <property type="entry name" value="PInositol-4-P-5-kinase_N"/>
</dbReference>
<dbReference type="InParanoid" id="A0A7I4ALR9"/>
<dbReference type="InterPro" id="IPR027483">
    <property type="entry name" value="PInositol-4-P-4/5-kinase_C_sf"/>
</dbReference>
<evidence type="ECO:0000313" key="5">
    <source>
        <dbReference type="EnsemblPlants" id="Pp3c14_13540V3.6"/>
    </source>
</evidence>
<dbReference type="GO" id="GO:0005524">
    <property type="term" value="F:ATP binding"/>
    <property type="evidence" value="ECO:0007669"/>
    <property type="project" value="UniProtKB-UniRule"/>
</dbReference>
<proteinExistence type="predicted"/>
<dbReference type="GO" id="GO:0007033">
    <property type="term" value="P:vacuole organization"/>
    <property type="evidence" value="ECO:0000318"/>
    <property type="project" value="GO_Central"/>
</dbReference>
<dbReference type="Gramene" id="Pp3c14_13540V3.6">
    <property type="protein sequence ID" value="Pp3c14_13540V3.6"/>
    <property type="gene ID" value="Pp3c14_13540"/>
</dbReference>
<dbReference type="GO" id="GO:0046854">
    <property type="term" value="P:phosphatidylinositol phosphate biosynthetic process"/>
    <property type="evidence" value="ECO:0000318"/>
    <property type="project" value="GO_Central"/>
</dbReference>
<dbReference type="EnsemblPlants" id="Pp3c14_13540V3.6">
    <property type="protein sequence ID" value="Pp3c14_13540V3.6"/>
    <property type="gene ID" value="Pp3c14_13540"/>
</dbReference>
<accession>A0A7I4ALR9</accession>
<dbReference type="Gene3D" id="3.30.810.10">
    <property type="entry name" value="2-Layer Sandwich"/>
    <property type="match status" value="1"/>
</dbReference>
<dbReference type="Gene3D" id="3.30.800.10">
    <property type="entry name" value="Phosphatidylinositol Phosphate Kinase II Beta"/>
    <property type="match status" value="1"/>
</dbReference>
<protein>
    <recommendedName>
        <fullName evidence="4">PIPK domain-containing protein</fullName>
    </recommendedName>
</protein>
<evidence type="ECO:0000256" key="1">
    <source>
        <dbReference type="ARBA" id="ARBA00022741"/>
    </source>
</evidence>
<dbReference type="InterPro" id="IPR002498">
    <property type="entry name" value="PInositol-4-P-4/5-kinase_core"/>
</dbReference>
<dbReference type="Pfam" id="PF01504">
    <property type="entry name" value="PIP5K"/>
    <property type="match status" value="2"/>
</dbReference>
<feature type="domain" description="PIPK" evidence="4">
    <location>
        <begin position="216"/>
        <end position="533"/>
    </location>
</feature>
<dbReference type="GO" id="GO:0010008">
    <property type="term" value="C:endosome membrane"/>
    <property type="evidence" value="ECO:0000318"/>
    <property type="project" value="GO_Central"/>
</dbReference>
<evidence type="ECO:0000256" key="2">
    <source>
        <dbReference type="ARBA" id="ARBA00022840"/>
    </source>
</evidence>
<organism evidence="5 6">
    <name type="scientific">Physcomitrium patens</name>
    <name type="common">Spreading-leaved earth moss</name>
    <name type="synonym">Physcomitrella patens</name>
    <dbReference type="NCBI Taxonomy" id="3218"/>
    <lineage>
        <taxon>Eukaryota</taxon>
        <taxon>Viridiplantae</taxon>
        <taxon>Streptophyta</taxon>
        <taxon>Embryophyta</taxon>
        <taxon>Bryophyta</taxon>
        <taxon>Bryophytina</taxon>
        <taxon>Bryopsida</taxon>
        <taxon>Funariidae</taxon>
        <taxon>Funariales</taxon>
        <taxon>Funariaceae</taxon>
        <taxon>Physcomitrium</taxon>
    </lineage>
</organism>
<gene>
    <name evidence="5" type="primary">LOC112291830</name>
</gene>
<evidence type="ECO:0000259" key="4">
    <source>
        <dbReference type="PROSITE" id="PS51455"/>
    </source>
</evidence>
<dbReference type="PROSITE" id="PS51455">
    <property type="entry name" value="PIPK"/>
    <property type="match status" value="1"/>
</dbReference>
<dbReference type="InterPro" id="IPR044769">
    <property type="entry name" value="PIKfyve_PIPKc"/>
</dbReference>
<dbReference type="CDD" id="cd17300">
    <property type="entry name" value="PIPKc_PIKfyve"/>
    <property type="match status" value="1"/>
</dbReference>
<reference evidence="5 6" key="1">
    <citation type="journal article" date="2008" name="Science">
        <title>The Physcomitrella genome reveals evolutionary insights into the conquest of land by plants.</title>
        <authorList>
            <person name="Rensing S."/>
            <person name="Lang D."/>
            <person name="Zimmer A."/>
            <person name="Terry A."/>
            <person name="Salamov A."/>
            <person name="Shapiro H."/>
            <person name="Nishiyama T."/>
            <person name="Perroud P.-F."/>
            <person name="Lindquist E."/>
            <person name="Kamisugi Y."/>
            <person name="Tanahashi T."/>
            <person name="Sakakibara K."/>
            <person name="Fujita T."/>
            <person name="Oishi K."/>
            <person name="Shin-I T."/>
            <person name="Kuroki Y."/>
            <person name="Toyoda A."/>
            <person name="Suzuki Y."/>
            <person name="Hashimoto A."/>
            <person name="Yamaguchi K."/>
            <person name="Sugano A."/>
            <person name="Kohara Y."/>
            <person name="Fujiyama A."/>
            <person name="Anterola A."/>
            <person name="Aoki S."/>
            <person name="Ashton N."/>
            <person name="Barbazuk W.B."/>
            <person name="Barker E."/>
            <person name="Bennetzen J."/>
            <person name="Bezanilla M."/>
            <person name="Blankenship R."/>
            <person name="Cho S.H."/>
            <person name="Dutcher S."/>
            <person name="Estelle M."/>
            <person name="Fawcett J.A."/>
            <person name="Gundlach H."/>
            <person name="Hanada K."/>
            <person name="Heyl A."/>
            <person name="Hicks K.A."/>
            <person name="Hugh J."/>
            <person name="Lohr M."/>
            <person name="Mayer K."/>
            <person name="Melkozernov A."/>
            <person name="Murata T."/>
            <person name="Nelson D."/>
            <person name="Pils B."/>
            <person name="Prigge M."/>
            <person name="Reiss B."/>
            <person name="Renner T."/>
            <person name="Rombauts S."/>
            <person name="Rushton P."/>
            <person name="Sanderfoot A."/>
            <person name="Schween G."/>
            <person name="Shiu S.-H."/>
            <person name="Stueber K."/>
            <person name="Theodoulou F.L."/>
            <person name="Tu H."/>
            <person name="Van de Peer Y."/>
            <person name="Verrier P.J."/>
            <person name="Waters E."/>
            <person name="Wood A."/>
            <person name="Yang L."/>
            <person name="Cove D."/>
            <person name="Cuming A."/>
            <person name="Hasebe M."/>
            <person name="Lucas S."/>
            <person name="Mishler D.B."/>
            <person name="Reski R."/>
            <person name="Grigoriev I."/>
            <person name="Quatrano R.S."/>
            <person name="Boore J.L."/>
        </authorList>
    </citation>
    <scope>NUCLEOTIDE SEQUENCE [LARGE SCALE GENOMIC DNA]</scope>
    <source>
        <strain evidence="5 6">cv. Gransden 2004</strain>
    </source>
</reference>
<dbReference type="SUPFAM" id="SSF56104">
    <property type="entry name" value="SAICAR synthase-like"/>
    <property type="match status" value="1"/>
</dbReference>
<reference evidence="5 6" key="2">
    <citation type="journal article" date="2018" name="Plant J.">
        <title>The Physcomitrella patens chromosome-scale assembly reveals moss genome structure and evolution.</title>
        <authorList>
            <person name="Lang D."/>
            <person name="Ullrich K.K."/>
            <person name="Murat F."/>
            <person name="Fuchs J."/>
            <person name="Jenkins J."/>
            <person name="Haas F.B."/>
            <person name="Piednoel M."/>
            <person name="Gundlach H."/>
            <person name="Van Bel M."/>
            <person name="Meyberg R."/>
            <person name="Vives C."/>
            <person name="Morata J."/>
            <person name="Symeonidi A."/>
            <person name="Hiss M."/>
            <person name="Muchero W."/>
            <person name="Kamisugi Y."/>
            <person name="Saleh O."/>
            <person name="Blanc G."/>
            <person name="Decker E.L."/>
            <person name="van Gessel N."/>
            <person name="Grimwood J."/>
            <person name="Hayes R.D."/>
            <person name="Graham S.W."/>
            <person name="Gunter L.E."/>
            <person name="McDaniel S.F."/>
            <person name="Hoernstein S.N.W."/>
            <person name="Larsson A."/>
            <person name="Li F.W."/>
            <person name="Perroud P.F."/>
            <person name="Phillips J."/>
            <person name="Ranjan P."/>
            <person name="Rokshar D.S."/>
            <person name="Rothfels C.J."/>
            <person name="Schneider L."/>
            <person name="Shu S."/>
            <person name="Stevenson D.W."/>
            <person name="Thummler F."/>
            <person name="Tillich M."/>
            <person name="Villarreal Aguilar J.C."/>
            <person name="Widiez T."/>
            <person name="Wong G.K."/>
            <person name="Wymore A."/>
            <person name="Zhang Y."/>
            <person name="Zimmer A.D."/>
            <person name="Quatrano R.S."/>
            <person name="Mayer K.F.X."/>
            <person name="Goodstein D."/>
            <person name="Casacuberta J.M."/>
            <person name="Vandepoele K."/>
            <person name="Reski R."/>
            <person name="Cuming A.C."/>
            <person name="Tuskan G.A."/>
            <person name="Maumus F."/>
            <person name="Salse J."/>
            <person name="Schmutz J."/>
            <person name="Rensing S.A."/>
        </authorList>
    </citation>
    <scope>NUCLEOTIDE SEQUENCE [LARGE SCALE GENOMIC DNA]</scope>
    <source>
        <strain evidence="5 6">cv. Gransden 2004</strain>
    </source>
</reference>
<evidence type="ECO:0000256" key="3">
    <source>
        <dbReference type="PROSITE-ProRule" id="PRU00781"/>
    </source>
</evidence>
<dbReference type="EMBL" id="ABEU02000014">
    <property type="status" value="NOT_ANNOTATED_CDS"/>
    <property type="molecule type" value="Genomic_DNA"/>
</dbReference>
<dbReference type="AlphaFoldDB" id="A0A7I4ALR9"/>
<keyword evidence="3" id="KW-0418">Kinase</keyword>
<dbReference type="FunFam" id="3.30.810.10:FF:000001">
    <property type="entry name" value="1-phosphatidylinositol 3-phosphate 5-kinase FAB1"/>
    <property type="match status" value="1"/>
</dbReference>
<dbReference type="PANTHER" id="PTHR45748:SF7">
    <property type="entry name" value="1-PHOSPHATIDYLINOSITOL 3-PHOSPHATE 5-KINASE-RELATED"/>
    <property type="match status" value="1"/>
</dbReference>
<evidence type="ECO:0000313" key="6">
    <source>
        <dbReference type="Proteomes" id="UP000006727"/>
    </source>
</evidence>
<dbReference type="GO" id="GO:0000285">
    <property type="term" value="F:1-phosphatidylinositol-3-phosphate 5-kinase activity"/>
    <property type="evidence" value="ECO:0000318"/>
    <property type="project" value="GO_Central"/>
</dbReference>